<protein>
    <submittedName>
        <fullName evidence="2">Uncharacterized protein</fullName>
    </submittedName>
</protein>
<dbReference type="AlphaFoldDB" id="A0A1M7F771"/>
<organism evidence="2 3">
    <name type="scientific">Anaerosporobacter mobilis DSM 15930</name>
    <dbReference type="NCBI Taxonomy" id="1120996"/>
    <lineage>
        <taxon>Bacteria</taxon>
        <taxon>Bacillati</taxon>
        <taxon>Bacillota</taxon>
        <taxon>Clostridia</taxon>
        <taxon>Lachnospirales</taxon>
        <taxon>Lachnospiraceae</taxon>
        <taxon>Anaerosporobacter</taxon>
    </lineage>
</organism>
<feature type="transmembrane region" description="Helical" evidence="1">
    <location>
        <begin position="149"/>
        <end position="170"/>
    </location>
</feature>
<dbReference type="OrthoDB" id="2055076at2"/>
<dbReference type="RefSeq" id="WP_073282269.1">
    <property type="nucleotide sequence ID" value="NZ_FRCP01000005.1"/>
</dbReference>
<gene>
    <name evidence="2" type="ORF">SAMN02746066_00435</name>
</gene>
<sequence length="181" mass="21106">MKNKSRKWIPMLLIALFGITLYFVEFSPYSSNELAKYNHGYGTFDMKAYDVEQVNQVLTNMEPKGFTVYRQYFVCDYLFILTFGALQFYLLYIVYAFVKSKKIKGLLYVIPVIRGIFDLVENTLLLIVLQRFPEDINSLVKVASLATQGKLWCIRIWCVAFLVGVVGPIYSRRKGIRKLFF</sequence>
<feature type="transmembrane region" description="Helical" evidence="1">
    <location>
        <begin position="105"/>
        <end position="129"/>
    </location>
</feature>
<keyword evidence="3" id="KW-1185">Reference proteome</keyword>
<reference evidence="2 3" key="1">
    <citation type="submission" date="2016-11" db="EMBL/GenBank/DDBJ databases">
        <authorList>
            <person name="Jaros S."/>
            <person name="Januszkiewicz K."/>
            <person name="Wedrychowicz H."/>
        </authorList>
    </citation>
    <scope>NUCLEOTIDE SEQUENCE [LARGE SCALE GENOMIC DNA]</scope>
    <source>
        <strain evidence="2 3">DSM 15930</strain>
    </source>
</reference>
<name>A0A1M7F771_9FIRM</name>
<evidence type="ECO:0000256" key="1">
    <source>
        <dbReference type="SAM" id="Phobius"/>
    </source>
</evidence>
<keyword evidence="1" id="KW-1133">Transmembrane helix</keyword>
<accession>A0A1M7F771</accession>
<dbReference type="STRING" id="1120996.SAMN02746066_00435"/>
<evidence type="ECO:0000313" key="2">
    <source>
        <dbReference type="EMBL" id="SHL99539.1"/>
    </source>
</evidence>
<dbReference type="EMBL" id="FRCP01000005">
    <property type="protein sequence ID" value="SHL99539.1"/>
    <property type="molecule type" value="Genomic_DNA"/>
</dbReference>
<dbReference type="Proteomes" id="UP000184038">
    <property type="component" value="Unassembled WGS sequence"/>
</dbReference>
<feature type="transmembrane region" description="Helical" evidence="1">
    <location>
        <begin position="77"/>
        <end position="98"/>
    </location>
</feature>
<proteinExistence type="predicted"/>
<feature type="transmembrane region" description="Helical" evidence="1">
    <location>
        <begin position="7"/>
        <end position="24"/>
    </location>
</feature>
<evidence type="ECO:0000313" key="3">
    <source>
        <dbReference type="Proteomes" id="UP000184038"/>
    </source>
</evidence>
<keyword evidence="1" id="KW-0812">Transmembrane</keyword>
<keyword evidence="1" id="KW-0472">Membrane</keyword>